<evidence type="ECO:0000256" key="8">
    <source>
        <dbReference type="ARBA" id="ARBA00031344"/>
    </source>
</evidence>
<dbReference type="GO" id="GO:0007030">
    <property type="term" value="P:Golgi organization"/>
    <property type="evidence" value="ECO:0007669"/>
    <property type="project" value="InterPro"/>
</dbReference>
<dbReference type="InterPro" id="IPR024602">
    <property type="entry name" value="COG_su2_N"/>
</dbReference>
<dbReference type="Pfam" id="PF06148">
    <property type="entry name" value="COG2_N"/>
    <property type="match status" value="1"/>
</dbReference>
<evidence type="ECO:0000313" key="11">
    <source>
        <dbReference type="Proteomes" id="UP001338582"/>
    </source>
</evidence>
<evidence type="ECO:0000313" key="10">
    <source>
        <dbReference type="EMBL" id="WPK25684.1"/>
    </source>
</evidence>
<dbReference type="KEGG" id="asau:88174073"/>
<accession>A0AAX4HB81</accession>
<reference evidence="10 11" key="1">
    <citation type="submission" date="2023-10" db="EMBL/GenBank/DDBJ databases">
        <title>Draft Genome Sequence of Candida saopaulonensis from a very Premature Infant with Sepsis.</title>
        <authorList>
            <person name="Ning Y."/>
            <person name="Dai R."/>
            <person name="Xiao M."/>
            <person name="Xu Y."/>
            <person name="Yan Q."/>
            <person name="Zhang L."/>
        </authorList>
    </citation>
    <scope>NUCLEOTIDE SEQUENCE [LARGE SCALE GENOMIC DNA]</scope>
    <source>
        <strain evidence="10 11">19XY460</strain>
    </source>
</reference>
<dbReference type="GO" id="GO:0006891">
    <property type="term" value="P:intra-Golgi vesicle-mediated transport"/>
    <property type="evidence" value="ECO:0007669"/>
    <property type="project" value="TreeGrafter"/>
</dbReference>
<dbReference type="EMBL" id="CP138896">
    <property type="protein sequence ID" value="WPK25684.1"/>
    <property type="molecule type" value="Genomic_DNA"/>
</dbReference>
<evidence type="ECO:0000256" key="1">
    <source>
        <dbReference type="ARBA" id="ARBA00004395"/>
    </source>
</evidence>
<comment type="similarity">
    <text evidence="2">Belongs to the COG2 family.</text>
</comment>
<evidence type="ECO:0000259" key="9">
    <source>
        <dbReference type="Pfam" id="PF06148"/>
    </source>
</evidence>
<dbReference type="PANTHER" id="PTHR12961">
    <property type="entry name" value="CONSERVED OLIGOMERIC GOLGI COMPLEX COMPONENT 2"/>
    <property type="match status" value="1"/>
</dbReference>
<dbReference type="RefSeq" id="XP_062878066.1">
    <property type="nucleotide sequence ID" value="XM_063021996.1"/>
</dbReference>
<evidence type="ECO:0000256" key="4">
    <source>
        <dbReference type="ARBA" id="ARBA00022448"/>
    </source>
</evidence>
<dbReference type="Proteomes" id="UP001338582">
    <property type="component" value="Chromosome 3"/>
</dbReference>
<sequence>MDFSSGVEEEFPYPLSITRDAFAENEAFDPDTFLFKNHRFTSLETLLSDLSDLSKALNRDLLDLVNNEYSNFIELGQSISCGLELIDNVSYEVRKFNKIMDQTIESLTASSATAAGVLKHKKRLNLLKNKAKLIILLHEQCTSFETLLGLDLGQTIPEKLVDKLNTLATLYFSVVKIFSVLMEANNALDSSTNKSTSDVSSFSRLTELGSSHSLPSTSSEEMCVFFDKSVRTKVMSLKLEFKLYMNELTTFAKKDPTKYSSLLLLLLQISMITGHTQHLFSGES</sequence>
<proteinExistence type="inferred from homology"/>
<organism evidence="10 11">
    <name type="scientific">Australozyma saopauloensis</name>
    <dbReference type="NCBI Taxonomy" id="291208"/>
    <lineage>
        <taxon>Eukaryota</taxon>
        <taxon>Fungi</taxon>
        <taxon>Dikarya</taxon>
        <taxon>Ascomycota</taxon>
        <taxon>Saccharomycotina</taxon>
        <taxon>Pichiomycetes</taxon>
        <taxon>Metschnikowiaceae</taxon>
        <taxon>Australozyma</taxon>
    </lineage>
</organism>
<keyword evidence="4" id="KW-0813">Transport</keyword>
<keyword evidence="7" id="KW-0472">Membrane</keyword>
<evidence type="ECO:0000256" key="7">
    <source>
        <dbReference type="ARBA" id="ARBA00023136"/>
    </source>
</evidence>
<evidence type="ECO:0000256" key="5">
    <source>
        <dbReference type="ARBA" id="ARBA00022927"/>
    </source>
</evidence>
<comment type="subcellular location">
    <subcellularLocation>
        <location evidence="1">Golgi apparatus membrane</location>
        <topology evidence="1">Peripheral membrane protein</topology>
    </subcellularLocation>
</comment>
<dbReference type="InterPro" id="IPR009316">
    <property type="entry name" value="COG2"/>
</dbReference>
<protein>
    <recommendedName>
        <fullName evidence="3">Conserved oligomeric Golgi complex subunit 2</fullName>
    </recommendedName>
    <alternativeName>
        <fullName evidence="8">Component of oligomeric Golgi complex 2</fullName>
    </alternativeName>
</protein>
<name>A0AAX4HB81_9ASCO</name>
<dbReference type="PANTHER" id="PTHR12961:SF0">
    <property type="entry name" value="CONSERVED OLIGOMERIC GOLGI COMPLEX SUBUNIT 2"/>
    <property type="match status" value="1"/>
</dbReference>
<dbReference type="GO" id="GO:0015031">
    <property type="term" value="P:protein transport"/>
    <property type="evidence" value="ECO:0007669"/>
    <property type="project" value="UniProtKB-KW"/>
</dbReference>
<dbReference type="AlphaFoldDB" id="A0AAX4HB81"/>
<dbReference type="GO" id="GO:0017119">
    <property type="term" value="C:Golgi transport complex"/>
    <property type="evidence" value="ECO:0007669"/>
    <property type="project" value="TreeGrafter"/>
</dbReference>
<keyword evidence="5" id="KW-0653">Protein transport</keyword>
<evidence type="ECO:0000256" key="3">
    <source>
        <dbReference type="ARBA" id="ARBA00020977"/>
    </source>
</evidence>
<evidence type="ECO:0000256" key="2">
    <source>
        <dbReference type="ARBA" id="ARBA00007603"/>
    </source>
</evidence>
<keyword evidence="6" id="KW-0333">Golgi apparatus</keyword>
<evidence type="ECO:0000256" key="6">
    <source>
        <dbReference type="ARBA" id="ARBA00023034"/>
    </source>
</evidence>
<dbReference type="GeneID" id="88174073"/>
<dbReference type="GO" id="GO:0000139">
    <property type="term" value="C:Golgi membrane"/>
    <property type="evidence" value="ECO:0007669"/>
    <property type="project" value="UniProtKB-SubCell"/>
</dbReference>
<gene>
    <name evidence="10" type="ORF">PUMCH_003009</name>
</gene>
<feature type="domain" description="Conserved oligomeric Golgi complex subunit 2 N-terminal" evidence="9">
    <location>
        <begin position="25"/>
        <end position="80"/>
    </location>
</feature>
<keyword evidence="11" id="KW-1185">Reference proteome</keyword>